<proteinExistence type="predicted"/>
<sequence length="330" mass="37253">MRTEGRREGGDYMKVDTTPINTGLVRQNDINIPQIKAKFSSSRSEKGESLANNMRLLSDDEISYRRNEVKSIQLNVSSSELINSQYSQTGSNVTYNVDGVLFTNEEMSDLKSVIKNALDFILTKGSDLDYIDYASMGIAKNTVSTYSSEHLSKEQASIVGRSFDNYINSMLDVQQKRLSGDEYSSIEEENERYYKTARKLEINPANALISQVKGIPNMSEEGRKVLLKNINTAVNQGGKTSSASDMELALKIKDEFSKIDLKDDESISKLISNYEGIVTSAYQEWGLKDYDFTQTLSRRLLQDRELLLGQMMNAKAVINRTERKNVNIFL</sequence>
<accession>A0A1H3N5D2</accession>
<reference evidence="1 2" key="1">
    <citation type="submission" date="2016-10" db="EMBL/GenBank/DDBJ databases">
        <authorList>
            <person name="de Groot N.N."/>
        </authorList>
    </citation>
    <scope>NUCLEOTIDE SEQUENCE [LARGE SCALE GENOMIC DNA]</scope>
    <source>
        <strain evidence="1 2">DSM 14045</strain>
    </source>
</reference>
<dbReference type="AlphaFoldDB" id="A0A1H3N5D2"/>
<evidence type="ECO:0000313" key="2">
    <source>
        <dbReference type="Proteomes" id="UP000183918"/>
    </source>
</evidence>
<protein>
    <submittedName>
        <fullName evidence="1">Uncharacterized protein</fullName>
    </submittedName>
</protein>
<dbReference type="EMBL" id="FNPG01000050">
    <property type="protein sequence ID" value="SDY83943.1"/>
    <property type="molecule type" value="Genomic_DNA"/>
</dbReference>
<keyword evidence="2" id="KW-1185">Reference proteome</keyword>
<evidence type="ECO:0000313" key="1">
    <source>
        <dbReference type="EMBL" id="SDY83943.1"/>
    </source>
</evidence>
<organism evidence="1 2">
    <name type="scientific">Lachnobacterium bovis DSM 14045</name>
    <dbReference type="NCBI Taxonomy" id="1122142"/>
    <lineage>
        <taxon>Bacteria</taxon>
        <taxon>Bacillati</taxon>
        <taxon>Bacillota</taxon>
        <taxon>Clostridia</taxon>
        <taxon>Lachnospirales</taxon>
        <taxon>Lachnospiraceae</taxon>
        <taxon>Lachnobacterium</taxon>
    </lineage>
</organism>
<name>A0A1H3N5D2_9FIRM</name>
<gene>
    <name evidence="1" type="ORF">SAMN02910414_02482</name>
</gene>
<dbReference type="Proteomes" id="UP000183918">
    <property type="component" value="Unassembled WGS sequence"/>
</dbReference>
<dbReference type="STRING" id="1122142.SAMN02910414_02482"/>